<keyword evidence="2" id="KW-0325">Glycoprotein</keyword>
<dbReference type="PANTHER" id="PTHR11480:SF3">
    <property type="entry name" value="BCDNA.GH08312"/>
    <property type="match status" value="1"/>
</dbReference>
<dbReference type="Proteomes" id="UP000095287">
    <property type="component" value="Unplaced"/>
</dbReference>
<feature type="domain" description="Saposin B-type" evidence="3">
    <location>
        <begin position="404"/>
        <end position="483"/>
    </location>
</feature>
<evidence type="ECO:0000256" key="1">
    <source>
        <dbReference type="ARBA" id="ARBA00023157"/>
    </source>
</evidence>
<dbReference type="SUPFAM" id="SSF47862">
    <property type="entry name" value="Saposin"/>
    <property type="match status" value="3"/>
</dbReference>
<organism evidence="4 5">
    <name type="scientific">Steinernema glaseri</name>
    <dbReference type="NCBI Taxonomy" id="37863"/>
    <lineage>
        <taxon>Eukaryota</taxon>
        <taxon>Metazoa</taxon>
        <taxon>Ecdysozoa</taxon>
        <taxon>Nematoda</taxon>
        <taxon>Chromadorea</taxon>
        <taxon>Rhabditida</taxon>
        <taxon>Tylenchina</taxon>
        <taxon>Panagrolaimomorpha</taxon>
        <taxon>Strongyloidoidea</taxon>
        <taxon>Steinernematidae</taxon>
        <taxon>Steinernema</taxon>
    </lineage>
</organism>
<dbReference type="InterPro" id="IPR011001">
    <property type="entry name" value="Saposin-like"/>
</dbReference>
<evidence type="ECO:0000256" key="2">
    <source>
        <dbReference type="ARBA" id="ARBA00023180"/>
    </source>
</evidence>
<dbReference type="InterPro" id="IPR008139">
    <property type="entry name" value="SaposinB_dom"/>
</dbReference>
<dbReference type="InterPro" id="IPR008138">
    <property type="entry name" value="SapB_2"/>
</dbReference>
<dbReference type="WBParaSite" id="L893_g5400.t2">
    <property type="protein sequence ID" value="L893_g5400.t2"/>
    <property type="gene ID" value="L893_g5400"/>
</dbReference>
<accession>A0A1I8AFF4</accession>
<proteinExistence type="predicted"/>
<dbReference type="PANTHER" id="PTHR11480">
    <property type="entry name" value="SAPOSIN-RELATED"/>
    <property type="match status" value="1"/>
</dbReference>
<dbReference type="InterPro" id="IPR051428">
    <property type="entry name" value="Sphingo_Act-Surfact_Prot"/>
</dbReference>
<feature type="domain" description="Saposin B-type" evidence="3">
    <location>
        <begin position="89"/>
        <end position="168"/>
    </location>
</feature>
<feature type="domain" description="Saposin B-type" evidence="3">
    <location>
        <begin position="309"/>
        <end position="391"/>
    </location>
</feature>
<dbReference type="InterPro" id="IPR007856">
    <property type="entry name" value="SapB_1"/>
</dbReference>
<protein>
    <submittedName>
        <fullName evidence="5">Saposin B-type domain-containing protein</fullName>
    </submittedName>
</protein>
<reference evidence="5" key="1">
    <citation type="submission" date="2016-11" db="UniProtKB">
        <authorList>
            <consortium name="WormBaseParasite"/>
        </authorList>
    </citation>
    <scope>IDENTIFICATION</scope>
</reference>
<dbReference type="Pfam" id="PF03489">
    <property type="entry name" value="SapB_2"/>
    <property type="match status" value="1"/>
</dbReference>
<dbReference type="Pfam" id="PF05184">
    <property type="entry name" value="SapB_1"/>
    <property type="match status" value="1"/>
</dbReference>
<evidence type="ECO:0000313" key="4">
    <source>
        <dbReference type="Proteomes" id="UP000095287"/>
    </source>
</evidence>
<dbReference type="PROSITE" id="PS50015">
    <property type="entry name" value="SAP_B"/>
    <property type="match status" value="4"/>
</dbReference>
<dbReference type="GO" id="GO:0006629">
    <property type="term" value="P:lipid metabolic process"/>
    <property type="evidence" value="ECO:0007669"/>
    <property type="project" value="InterPro"/>
</dbReference>
<dbReference type="Gene3D" id="1.10.225.10">
    <property type="entry name" value="Saposin-like"/>
    <property type="match status" value="4"/>
</dbReference>
<name>A0A1I8AFF4_9BILA</name>
<evidence type="ECO:0000259" key="3">
    <source>
        <dbReference type="PROSITE" id="PS50015"/>
    </source>
</evidence>
<feature type="domain" description="Saposin B-type" evidence="3">
    <location>
        <begin position="191"/>
        <end position="273"/>
    </location>
</feature>
<keyword evidence="1" id="KW-1015">Disulfide bond</keyword>
<dbReference type="AlphaFoldDB" id="A0A1I8AFF4"/>
<sequence>MVIDNMLGNHLPLIVRFLARATVHSESPSEAQRSAIPPCASPHSSRSACGMKAIILLLVLVASASAFKTQLLNKNRTPKESFQTYVAKYGSACDECQLLVKRFEEAAKDPAKMATLKGLLSLLCHETSYEEECKVIVSRLDLIIERLLPYLKDPLTICRKFHMCGNSRLEQFRKIAMLYAQKYVSQEDFENDLVCEECQFAANELRSLIDQKQTQDDIRHFLSNNICAHLGRYRGSCDIVVEQFLPEFFQELHHVLENQKEFCADLGLCKHALPSTFPLKAADKKMAGSRRLQNVFSGLRQLKSKTGSVLMSCFECKVAIDALLLDLQEPGSIKKIAADIKGGICPNLPTAFLLGCNDFIDLYIPTVVMMTLKQFNAGDICKMLHTCDADSFAQSISLSKKQEENLHCEACNDITVYLKREVENVEAREELVYGIQSAFCAKMPMFVQPVCDTFLARYANVALVKVDRFLQDDNVCTTKLNLC</sequence>
<dbReference type="SMART" id="SM00741">
    <property type="entry name" value="SapB"/>
    <property type="match status" value="4"/>
</dbReference>
<evidence type="ECO:0000313" key="5">
    <source>
        <dbReference type="WBParaSite" id="L893_g5400.t2"/>
    </source>
</evidence>
<keyword evidence="4" id="KW-1185">Reference proteome</keyword>